<dbReference type="PANTHER" id="PTHR48080">
    <property type="entry name" value="D-GALACTONATE DEHYDRATASE-RELATED"/>
    <property type="match status" value="1"/>
</dbReference>
<evidence type="ECO:0000313" key="6">
    <source>
        <dbReference type="Proteomes" id="UP001321249"/>
    </source>
</evidence>
<evidence type="ECO:0000256" key="1">
    <source>
        <dbReference type="ARBA" id="ARBA00023239"/>
    </source>
</evidence>
<dbReference type="Gene3D" id="3.20.20.120">
    <property type="entry name" value="Enolase-like C-terminal domain"/>
    <property type="match status" value="1"/>
</dbReference>
<dbReference type="InterPro" id="IPR029065">
    <property type="entry name" value="Enolase_C-like"/>
</dbReference>
<dbReference type="SUPFAM" id="SSF54826">
    <property type="entry name" value="Enolase N-terminal domain-like"/>
    <property type="match status" value="1"/>
</dbReference>
<dbReference type="InterPro" id="IPR013341">
    <property type="entry name" value="Mandelate_racemase_N_dom"/>
</dbReference>
<dbReference type="Pfam" id="PF13378">
    <property type="entry name" value="MR_MLE_C"/>
    <property type="match status" value="1"/>
</dbReference>
<keyword evidence="5" id="KW-1185">Reference proteome</keyword>
<dbReference type="AlphaFoldDB" id="A0AAJ5ZFK5"/>
<dbReference type="InterPro" id="IPR029017">
    <property type="entry name" value="Enolase-like_N"/>
</dbReference>
<proteinExistence type="predicted"/>
<dbReference type="SFLD" id="SFLDS00001">
    <property type="entry name" value="Enolase"/>
    <property type="match status" value="1"/>
</dbReference>
<reference evidence="5 6" key="1">
    <citation type="submission" date="2019-11" db="EMBL/GenBank/DDBJ databases">
        <authorList>
            <person name="Cho J.-C."/>
        </authorList>
    </citation>
    <scope>NUCLEOTIDE SEQUENCE [LARGE SCALE GENOMIC DNA]</scope>
    <source>
        <strain evidence="4 5">JH1073</strain>
        <strain evidence="3 6">JH702</strain>
    </source>
</reference>
<evidence type="ECO:0000313" key="3">
    <source>
        <dbReference type="EMBL" id="MDG0867521.1"/>
    </source>
</evidence>
<reference evidence="5" key="3">
    <citation type="submission" date="2023-06" db="EMBL/GenBank/DDBJ databases">
        <title>Pangenomics reveal diversification of enzyme families and niche specialization in globally abundant SAR202 bacteria.</title>
        <authorList>
            <person name="Saw J.H.W."/>
        </authorList>
    </citation>
    <scope>NUCLEOTIDE SEQUENCE [LARGE SCALE GENOMIC DNA]</scope>
    <source>
        <strain evidence="5">JH1073</strain>
    </source>
</reference>
<dbReference type="SUPFAM" id="SSF51604">
    <property type="entry name" value="Enolase C-terminal domain-like"/>
    <property type="match status" value="1"/>
</dbReference>
<dbReference type="EMBL" id="CP046147">
    <property type="protein sequence ID" value="WFG40105.1"/>
    <property type="molecule type" value="Genomic_DNA"/>
</dbReference>
<accession>A0AAJ5ZFK5</accession>
<organism evidence="4 5">
    <name type="scientific">Candidatus Lucifugimonas marina</name>
    <dbReference type="NCBI Taxonomy" id="3038979"/>
    <lineage>
        <taxon>Bacteria</taxon>
        <taxon>Bacillati</taxon>
        <taxon>Chloroflexota</taxon>
        <taxon>Dehalococcoidia</taxon>
        <taxon>SAR202 cluster</taxon>
        <taxon>Candidatus Lucifugimonadales</taxon>
        <taxon>Candidatus Lucifugimonadaceae</taxon>
        <taxon>Candidatus Lucifugimonas</taxon>
    </lineage>
</organism>
<dbReference type="CDD" id="cd03316">
    <property type="entry name" value="MR_like"/>
    <property type="match status" value="1"/>
</dbReference>
<gene>
    <name evidence="3" type="ORF">GKO46_10640</name>
    <name evidence="4" type="ORF">GKO48_10900</name>
</gene>
<reference evidence="4" key="2">
    <citation type="journal article" date="2023" name="Nat. Commun.">
        <title>Cultivation of marine bacteria of the SAR202 clade.</title>
        <authorList>
            <person name="Lim Y."/>
            <person name="Seo J.H."/>
            <person name="Giovannoni S.J."/>
            <person name="Kang I."/>
            <person name="Cho J.C."/>
        </authorList>
    </citation>
    <scope>NUCLEOTIDE SEQUENCE</scope>
    <source>
        <strain evidence="4">JH1073</strain>
    </source>
</reference>
<dbReference type="GO" id="GO:0016829">
    <property type="term" value="F:lyase activity"/>
    <property type="evidence" value="ECO:0007669"/>
    <property type="project" value="UniProtKB-KW"/>
</dbReference>
<keyword evidence="1" id="KW-0456">Lyase</keyword>
<dbReference type="InterPro" id="IPR034593">
    <property type="entry name" value="DgoD-like"/>
</dbReference>
<dbReference type="Proteomes" id="UP001321249">
    <property type="component" value="Unassembled WGS sequence"/>
</dbReference>
<dbReference type="SMART" id="SM00922">
    <property type="entry name" value="MR_MLE"/>
    <property type="match status" value="1"/>
</dbReference>
<dbReference type="InterPro" id="IPR013342">
    <property type="entry name" value="Mandelate_racemase_C"/>
</dbReference>
<dbReference type="SFLD" id="SFLDG00179">
    <property type="entry name" value="mandelate_racemase"/>
    <property type="match status" value="1"/>
</dbReference>
<sequence length="384" mass="43200">MKITDIEVIKWHPGAGKNFIYIKLSTDAGITGWGEAYSQSDRDTQIEAHVDQLSRYLIDRDPFHIRHFMHVAHEDFATKRSAMDLHCALSGIEIAMWDIAGKATEQPIYNLIGGPVRPHIRVYANGWARGSSDEVAQTAATLVEERGFNALKFDPFPGPWREYVNRDELTEAAATVGKVREAVGPDVELLVEVHRRLAPMNAIRVAKEMEQYNPYWFEEPCPPDNIDAIKEVKENTTIPVVTGESHYTRNDFREIFDKRAVDIVNPDICNTGGILEISQIAAMAQPHYIGVSPHGYNSTSVGLAAGVHASANMPNFLIYEYFVNVENVCRSFTSGYLDPHNSYIELPTAPGLGIEIDEEKLAQHPYKPFPARGIRTVEDERKWH</sequence>
<protein>
    <submittedName>
        <fullName evidence="4">Mandelate racemase/muconate lactonizing enzyme family protein</fullName>
    </submittedName>
</protein>
<evidence type="ECO:0000313" key="4">
    <source>
        <dbReference type="EMBL" id="WFG40105.1"/>
    </source>
</evidence>
<evidence type="ECO:0000259" key="2">
    <source>
        <dbReference type="SMART" id="SM00922"/>
    </source>
</evidence>
<dbReference type="InterPro" id="IPR036849">
    <property type="entry name" value="Enolase-like_C_sf"/>
</dbReference>
<feature type="domain" description="Mandelate racemase/muconate lactonizing enzyme C-terminal" evidence="2">
    <location>
        <begin position="132"/>
        <end position="239"/>
    </location>
</feature>
<name>A0AAJ5ZFK5_9CHLR</name>
<dbReference type="Gene3D" id="3.30.390.10">
    <property type="entry name" value="Enolase-like, N-terminal domain"/>
    <property type="match status" value="1"/>
</dbReference>
<dbReference type="Proteomes" id="UP001219901">
    <property type="component" value="Chromosome"/>
</dbReference>
<dbReference type="PANTHER" id="PTHR48080:SF2">
    <property type="entry name" value="D-GALACTONATE DEHYDRATASE"/>
    <property type="match status" value="1"/>
</dbReference>
<dbReference type="RefSeq" id="WP_342825963.1">
    <property type="nucleotide sequence ID" value="NZ_CP046146.1"/>
</dbReference>
<dbReference type="EMBL" id="WMBE01000003">
    <property type="protein sequence ID" value="MDG0867521.1"/>
    <property type="molecule type" value="Genomic_DNA"/>
</dbReference>
<dbReference type="Pfam" id="PF02746">
    <property type="entry name" value="MR_MLE_N"/>
    <property type="match status" value="1"/>
</dbReference>
<evidence type="ECO:0000313" key="5">
    <source>
        <dbReference type="Proteomes" id="UP001219901"/>
    </source>
</evidence>